<comment type="caution">
    <text evidence="2">The sequence shown here is derived from an EMBL/GenBank/DDBJ whole genome shotgun (WGS) entry which is preliminary data.</text>
</comment>
<dbReference type="AlphaFoldDB" id="A0A8X6ILX0"/>
<proteinExistence type="predicted"/>
<evidence type="ECO:0000313" key="3">
    <source>
        <dbReference type="Proteomes" id="UP000886998"/>
    </source>
</evidence>
<reference evidence="2" key="1">
    <citation type="submission" date="2020-08" db="EMBL/GenBank/DDBJ databases">
        <title>Multicomponent nature underlies the extraordinary mechanical properties of spider dragline silk.</title>
        <authorList>
            <person name="Kono N."/>
            <person name="Nakamura H."/>
            <person name="Mori M."/>
            <person name="Yoshida Y."/>
            <person name="Ohtoshi R."/>
            <person name="Malay A.D."/>
            <person name="Moran D.A.P."/>
            <person name="Tomita M."/>
            <person name="Numata K."/>
            <person name="Arakawa K."/>
        </authorList>
    </citation>
    <scope>NUCLEOTIDE SEQUENCE</scope>
</reference>
<keyword evidence="3" id="KW-1185">Reference proteome</keyword>
<gene>
    <name evidence="2" type="ORF">TNIN_287561</name>
</gene>
<sequence>MGFIKNSILTQASTEDDFIDQIIRRYTGSATHLTSIPGPMGLTHSKEEKLNLLGDQLESSFTENAEPQDEDFIDIEERSTQS</sequence>
<dbReference type="EMBL" id="BMAV01026466">
    <property type="protein sequence ID" value="GFS50585.1"/>
    <property type="molecule type" value="Genomic_DNA"/>
</dbReference>
<dbReference type="OrthoDB" id="410155at2759"/>
<evidence type="ECO:0000256" key="1">
    <source>
        <dbReference type="SAM" id="MobiDB-lite"/>
    </source>
</evidence>
<name>A0A8X6ILX0_9ARAC</name>
<dbReference type="Proteomes" id="UP000886998">
    <property type="component" value="Unassembled WGS sequence"/>
</dbReference>
<evidence type="ECO:0000313" key="2">
    <source>
        <dbReference type="EMBL" id="GFS50585.1"/>
    </source>
</evidence>
<protein>
    <submittedName>
        <fullName evidence="2">Uncharacterized protein</fullName>
    </submittedName>
</protein>
<accession>A0A8X6ILX0</accession>
<organism evidence="2 3">
    <name type="scientific">Trichonephila inaurata madagascariensis</name>
    <dbReference type="NCBI Taxonomy" id="2747483"/>
    <lineage>
        <taxon>Eukaryota</taxon>
        <taxon>Metazoa</taxon>
        <taxon>Ecdysozoa</taxon>
        <taxon>Arthropoda</taxon>
        <taxon>Chelicerata</taxon>
        <taxon>Arachnida</taxon>
        <taxon>Araneae</taxon>
        <taxon>Araneomorphae</taxon>
        <taxon>Entelegynae</taxon>
        <taxon>Araneoidea</taxon>
        <taxon>Nephilidae</taxon>
        <taxon>Trichonephila</taxon>
        <taxon>Trichonephila inaurata</taxon>
    </lineage>
</organism>
<feature type="region of interest" description="Disordered" evidence="1">
    <location>
        <begin position="60"/>
        <end position="82"/>
    </location>
</feature>